<accession>A0A523XLJ1</accession>
<evidence type="ECO:0000313" key="3">
    <source>
        <dbReference type="Proteomes" id="UP000315534"/>
    </source>
</evidence>
<dbReference type="Gene3D" id="2.60.40.4070">
    <property type="match status" value="1"/>
</dbReference>
<dbReference type="Pfam" id="PF13860">
    <property type="entry name" value="FlgD_ig"/>
    <property type="match status" value="1"/>
</dbReference>
<dbReference type="Proteomes" id="UP000315534">
    <property type="component" value="Unassembled WGS sequence"/>
</dbReference>
<evidence type="ECO:0000313" key="2">
    <source>
        <dbReference type="EMBL" id="TET80173.1"/>
    </source>
</evidence>
<evidence type="ECO:0000259" key="1">
    <source>
        <dbReference type="Pfam" id="PF13860"/>
    </source>
</evidence>
<dbReference type="InterPro" id="IPR025965">
    <property type="entry name" value="FlgD/Vpr_Ig-like"/>
</dbReference>
<proteinExistence type="predicted"/>
<sequence>LVKTLASGMEMAGYKEVRWDGRDEMGREVSTGTYFYRLTAGDFTAARKMTILR</sequence>
<dbReference type="AlphaFoldDB" id="A0A523XLJ1"/>
<organism evidence="2 3">
    <name type="scientific">candidate division TA06 bacterium</name>
    <dbReference type="NCBI Taxonomy" id="2250710"/>
    <lineage>
        <taxon>Bacteria</taxon>
        <taxon>Bacteria division TA06</taxon>
    </lineage>
</organism>
<feature type="domain" description="FlgD/Vpr Ig-like" evidence="1">
    <location>
        <begin position="1"/>
        <end position="40"/>
    </location>
</feature>
<reference evidence="2 3" key="1">
    <citation type="submission" date="2019-03" db="EMBL/GenBank/DDBJ databases">
        <title>Metabolic potential of uncultured bacteria and archaea associated with petroleum seepage in deep-sea sediments.</title>
        <authorList>
            <person name="Dong X."/>
            <person name="Hubert C."/>
        </authorList>
    </citation>
    <scope>NUCLEOTIDE SEQUENCE [LARGE SCALE GENOMIC DNA]</scope>
    <source>
        <strain evidence="2">E29_bin36</strain>
    </source>
</reference>
<comment type="caution">
    <text evidence="2">The sequence shown here is derived from an EMBL/GenBank/DDBJ whole genome shotgun (WGS) entry which is preliminary data.</text>
</comment>
<dbReference type="EMBL" id="SOIP01000365">
    <property type="protein sequence ID" value="TET80173.1"/>
    <property type="molecule type" value="Genomic_DNA"/>
</dbReference>
<protein>
    <recommendedName>
        <fullName evidence="1">FlgD/Vpr Ig-like domain-containing protein</fullName>
    </recommendedName>
</protein>
<gene>
    <name evidence="2" type="ORF">E3J38_06205</name>
</gene>
<feature type="non-terminal residue" evidence="2">
    <location>
        <position position="1"/>
    </location>
</feature>
<name>A0A523XLJ1_UNCT6</name>